<accession>A0A061QUV5</accession>
<feature type="region of interest" description="Disordered" evidence="1">
    <location>
        <begin position="67"/>
        <end position="88"/>
    </location>
</feature>
<reference evidence="2" key="1">
    <citation type="submission" date="2014-05" db="EMBL/GenBank/DDBJ databases">
        <title>The transcriptome of the halophilic microalga Tetraselmis sp. GSL018 isolated from the Great Salt Lake, Utah.</title>
        <authorList>
            <person name="Jinkerson R.E."/>
            <person name="D'Adamo S."/>
            <person name="Posewitz M.C."/>
        </authorList>
    </citation>
    <scope>NUCLEOTIDE SEQUENCE</scope>
    <source>
        <strain evidence="2">GSL018</strain>
    </source>
</reference>
<name>A0A061QUV5_9CHLO</name>
<evidence type="ECO:0000313" key="2">
    <source>
        <dbReference type="EMBL" id="JAC62230.1"/>
    </source>
</evidence>
<feature type="non-terminal residue" evidence="2">
    <location>
        <position position="1"/>
    </location>
</feature>
<evidence type="ECO:0000256" key="1">
    <source>
        <dbReference type="SAM" id="MobiDB-lite"/>
    </source>
</evidence>
<proteinExistence type="predicted"/>
<dbReference type="AlphaFoldDB" id="A0A061QUV5"/>
<gene>
    <name evidence="2" type="ORF">TSPGSL018_23918</name>
</gene>
<feature type="non-terminal residue" evidence="2">
    <location>
        <position position="88"/>
    </location>
</feature>
<protein>
    <submittedName>
        <fullName evidence="2">Uncharacterized protein</fullName>
    </submittedName>
</protein>
<dbReference type="EMBL" id="GBEZ01024793">
    <property type="protein sequence ID" value="JAC62230.1"/>
    <property type="molecule type" value="Transcribed_RNA"/>
</dbReference>
<sequence length="88" mass="9816">FTVLDVDGKCPAELQSRVTGCKCFCLCDRSLRWPLHVRIWDHQSRGRPLSHASALAPVACWSLSPPPPRARRPISPQSLLPFSAAQLR</sequence>
<organism evidence="2">
    <name type="scientific">Tetraselmis sp. GSL018</name>
    <dbReference type="NCBI Taxonomy" id="582737"/>
    <lineage>
        <taxon>Eukaryota</taxon>
        <taxon>Viridiplantae</taxon>
        <taxon>Chlorophyta</taxon>
        <taxon>core chlorophytes</taxon>
        <taxon>Chlorodendrophyceae</taxon>
        <taxon>Chlorodendrales</taxon>
        <taxon>Chlorodendraceae</taxon>
        <taxon>Tetraselmis</taxon>
    </lineage>
</organism>